<dbReference type="GO" id="GO:0008270">
    <property type="term" value="F:zinc ion binding"/>
    <property type="evidence" value="ECO:0007669"/>
    <property type="project" value="UniProtKB-KW"/>
</dbReference>
<keyword evidence="1" id="KW-0862">Zinc</keyword>
<dbReference type="GeneID" id="14888708"/>
<evidence type="ECO:0000313" key="3">
    <source>
        <dbReference type="EMBL" id="ELP89725.1"/>
    </source>
</evidence>
<dbReference type="InterPro" id="IPR000504">
    <property type="entry name" value="RRM_dom"/>
</dbReference>
<organism evidence="3 4">
    <name type="scientific">Entamoeba invadens IP1</name>
    <dbReference type="NCBI Taxonomy" id="370355"/>
    <lineage>
        <taxon>Eukaryota</taxon>
        <taxon>Amoebozoa</taxon>
        <taxon>Evosea</taxon>
        <taxon>Archamoebae</taxon>
        <taxon>Mastigamoebida</taxon>
        <taxon>Entamoebidae</taxon>
        <taxon>Entamoeba</taxon>
    </lineage>
</organism>
<accession>L7FM06</accession>
<keyword evidence="4" id="KW-1185">Reference proteome</keyword>
<dbReference type="SUPFAM" id="SSF57756">
    <property type="entry name" value="Retrovirus zinc finger-like domains"/>
    <property type="match status" value="1"/>
</dbReference>
<evidence type="ECO:0000256" key="1">
    <source>
        <dbReference type="PROSITE-ProRule" id="PRU00047"/>
    </source>
</evidence>
<dbReference type="GO" id="GO:0003723">
    <property type="term" value="F:RNA binding"/>
    <property type="evidence" value="ECO:0007669"/>
    <property type="project" value="InterPro"/>
</dbReference>
<dbReference type="EMBL" id="KB206587">
    <property type="protein sequence ID" value="ELP89725.1"/>
    <property type="molecule type" value="Genomic_DNA"/>
</dbReference>
<dbReference type="SMART" id="SM00360">
    <property type="entry name" value="RRM"/>
    <property type="match status" value="2"/>
</dbReference>
<protein>
    <recommendedName>
        <fullName evidence="2">CCHC-type domain-containing protein</fullName>
    </recommendedName>
</protein>
<dbReference type="RefSeq" id="XP_004256496.1">
    <property type="nucleotide sequence ID" value="XM_004256448.1"/>
</dbReference>
<gene>
    <name evidence="3" type="ORF">EIN_516570</name>
</gene>
<dbReference type="InterPro" id="IPR035979">
    <property type="entry name" value="RBD_domain_sf"/>
</dbReference>
<evidence type="ECO:0000259" key="2">
    <source>
        <dbReference type="PROSITE" id="PS50158"/>
    </source>
</evidence>
<dbReference type="InterPro" id="IPR001878">
    <property type="entry name" value="Znf_CCHC"/>
</dbReference>
<evidence type="ECO:0000313" key="4">
    <source>
        <dbReference type="Proteomes" id="UP000014680"/>
    </source>
</evidence>
<proteinExistence type="predicted"/>
<keyword evidence="1" id="KW-0479">Metal-binding</keyword>
<dbReference type="SUPFAM" id="SSF54928">
    <property type="entry name" value="RNA-binding domain, RBD"/>
    <property type="match status" value="2"/>
</dbReference>
<name>L7FM06_ENTIV</name>
<dbReference type="InterPro" id="IPR036875">
    <property type="entry name" value="Znf_CCHC_sf"/>
</dbReference>
<sequence length="225" mass="25499">MTTKEKKTPSIKIRGLNPETTDIAINNLLVGFSVISLKIPRHETDIPSGVCVVTTDNSVISADVIKFGNNKKWCKKIMEVVVDPKDKMQTTLRITYNPEKSKEELIEYFKKFTFNSVELEFIKAGQLKGDVEVEVDDLKTLNKIRQKLDKYNFEGKELSVVAFNKYGKKMVPCYVCGEVGHAQKFCPVAAQQKAVKIAKLKEDAKNRRNGVVRELPKKQETTSKQ</sequence>
<dbReference type="AlphaFoldDB" id="L7FM06"/>
<feature type="domain" description="CCHC-type" evidence="2">
    <location>
        <begin position="173"/>
        <end position="187"/>
    </location>
</feature>
<dbReference type="PROSITE" id="PS50158">
    <property type="entry name" value="ZF_CCHC"/>
    <property type="match status" value="1"/>
</dbReference>
<reference evidence="3 4" key="1">
    <citation type="submission" date="2012-10" db="EMBL/GenBank/DDBJ databases">
        <authorList>
            <person name="Zafar N."/>
            <person name="Inman J."/>
            <person name="Hall N."/>
            <person name="Lorenzi H."/>
            <person name="Caler E."/>
        </authorList>
    </citation>
    <scope>NUCLEOTIDE SEQUENCE [LARGE SCALE GENOMIC DNA]</scope>
    <source>
        <strain evidence="3 4">IP1</strain>
    </source>
</reference>
<dbReference type="Proteomes" id="UP000014680">
    <property type="component" value="Unassembled WGS sequence"/>
</dbReference>
<keyword evidence="1" id="KW-0863">Zinc-finger</keyword>
<dbReference type="VEuPathDB" id="AmoebaDB:EIN_516570"/>
<dbReference type="KEGG" id="eiv:EIN_516570"/>